<sequence length="432" mass="47111">MNRLMIGGALLLTAAFTQGFAQETPLPEITAHSNYAVNTGTNTNMNADHWQDGHTTARDRDDDAARTRTISKTFPADRSDKIVLSNMYGSMTIKTWDRKEVKIDITIKAFSNSEKEAQNLIDQVDINADKTGDIISCKTKIEDGRSLWTNGNRRREIKVGYVVYLPASNSLNLSQQFGNVNMGDFSGPLNAKVQYGDFNAGSLSDLNNYVSVQYGKTNIQELNKATIKQQYGSGLTIGSVGTLDLNAQYAAVDITAIRGDATIKQQYGSGLKIGSVNNLDLDVQYATVNVGTVKGNAMVKQQYNALTLGSVGRLNLRSQYTGVTIGTLKGDGNLKMSYNHFTVSEINPGCKRLVVDADYVNITLGFTASFNGDFSLQKSYGNFRYDNNTRVTSQGDDDDNRHSSTKHYTGKIGNGGSSTVQIDASYGNVSFK</sequence>
<reference evidence="3 4" key="1">
    <citation type="submission" date="2017-05" db="EMBL/GenBank/DDBJ databases">
        <authorList>
            <person name="Varghese N."/>
            <person name="Submissions S."/>
        </authorList>
    </citation>
    <scope>NUCLEOTIDE SEQUENCE [LARGE SCALE GENOMIC DNA]</scope>
    <source>
        <strain evidence="3 4">DSM 19036</strain>
    </source>
</reference>
<feature type="signal peptide" evidence="2">
    <location>
        <begin position="1"/>
        <end position="21"/>
    </location>
</feature>
<feature type="chain" id="PRO_5021762158" description="Adhesin domain-containing protein" evidence="2">
    <location>
        <begin position="22"/>
        <end position="432"/>
    </location>
</feature>
<protein>
    <recommendedName>
        <fullName evidence="5">Adhesin domain-containing protein</fullName>
    </recommendedName>
</protein>
<keyword evidence="2" id="KW-0732">Signal</keyword>
<dbReference type="OrthoDB" id="1117657at2"/>
<accession>A0A521DYW9</accession>
<dbReference type="Proteomes" id="UP000320300">
    <property type="component" value="Unassembled WGS sequence"/>
</dbReference>
<evidence type="ECO:0008006" key="5">
    <source>
        <dbReference type="Google" id="ProtNLM"/>
    </source>
</evidence>
<dbReference type="AlphaFoldDB" id="A0A521DYW9"/>
<evidence type="ECO:0000313" key="3">
    <source>
        <dbReference type="EMBL" id="SMO76261.1"/>
    </source>
</evidence>
<evidence type="ECO:0000313" key="4">
    <source>
        <dbReference type="Proteomes" id="UP000320300"/>
    </source>
</evidence>
<evidence type="ECO:0000256" key="1">
    <source>
        <dbReference type="SAM" id="MobiDB-lite"/>
    </source>
</evidence>
<name>A0A521DYW9_9SPHI</name>
<dbReference type="RefSeq" id="WP_142528772.1">
    <property type="nucleotide sequence ID" value="NZ_CBCSJO010000006.1"/>
</dbReference>
<proteinExistence type="predicted"/>
<keyword evidence="4" id="KW-1185">Reference proteome</keyword>
<organism evidence="3 4">
    <name type="scientific">Pedobacter westerhofensis</name>
    <dbReference type="NCBI Taxonomy" id="425512"/>
    <lineage>
        <taxon>Bacteria</taxon>
        <taxon>Pseudomonadati</taxon>
        <taxon>Bacteroidota</taxon>
        <taxon>Sphingobacteriia</taxon>
        <taxon>Sphingobacteriales</taxon>
        <taxon>Sphingobacteriaceae</taxon>
        <taxon>Pedobacter</taxon>
    </lineage>
</organism>
<feature type="region of interest" description="Disordered" evidence="1">
    <location>
        <begin position="390"/>
        <end position="416"/>
    </location>
</feature>
<dbReference type="EMBL" id="FXTN01000006">
    <property type="protein sequence ID" value="SMO76261.1"/>
    <property type="molecule type" value="Genomic_DNA"/>
</dbReference>
<evidence type="ECO:0000256" key="2">
    <source>
        <dbReference type="SAM" id="SignalP"/>
    </source>
</evidence>
<gene>
    <name evidence="3" type="ORF">SAMN06265348_106320</name>
</gene>